<feature type="compositionally biased region" description="Basic and acidic residues" evidence="1">
    <location>
        <begin position="305"/>
        <end position="314"/>
    </location>
</feature>
<dbReference type="Pfam" id="PF18596">
    <property type="entry name" value="Sld7_C"/>
    <property type="match status" value="1"/>
</dbReference>
<reference evidence="3 4" key="1">
    <citation type="submission" date="2019-02" db="EMBL/GenBank/DDBJ databases">
        <title>Genome sequencing of the rare red list fungi Hericium alpestre (H. flagellum).</title>
        <authorList>
            <person name="Buettner E."/>
            <person name="Kellner H."/>
        </authorList>
    </citation>
    <scope>NUCLEOTIDE SEQUENCE [LARGE SCALE GENOMIC DNA]</scope>
    <source>
        <strain evidence="3 4">DSM 108284</strain>
    </source>
</reference>
<feature type="domain" description="Sld7 C-terminal" evidence="2">
    <location>
        <begin position="319"/>
        <end position="377"/>
    </location>
</feature>
<keyword evidence="4" id="KW-1185">Reference proteome</keyword>
<proteinExistence type="predicted"/>
<feature type="region of interest" description="Disordered" evidence="1">
    <location>
        <begin position="291"/>
        <end position="314"/>
    </location>
</feature>
<dbReference type="AlphaFoldDB" id="A0A4Z0A5A3"/>
<evidence type="ECO:0000313" key="4">
    <source>
        <dbReference type="Proteomes" id="UP000298061"/>
    </source>
</evidence>
<accession>A0A4Z0A5A3</accession>
<evidence type="ECO:0000256" key="1">
    <source>
        <dbReference type="SAM" id="MobiDB-lite"/>
    </source>
</evidence>
<sequence>MATSIIEETARSLDRQTTYVYTPPSHRLLYRGSLAVPASKILLEGITFTVPLTSAGVAKNNLLDNPIALALEMYLDKSGDVSVDINPLATLTTLFFNTHLCATPLPPSSPTTQVGIRITLGDPGDDHSSDILIYGTLQPPTNSPSKRDADVDIPTLHLKVARILHAPFLEAATPATAEGSTPRLPRPDDPSPRLPPLISFGRKRMLSTDEDDAPSKRQRSNSKPGGRALSRSQSVASIGDDDETMKHARDVMLNMPKAGPSSQFDGGPRKLARTLSVKQEDAVFKVPPLPAKIKKRGDTPSAKGKGKEREVSDLSKELEKANKSVIKQAAVEALATIGISKTHAEWKELWGFMYHGTVFAMRAQMQTRAVDGYSVNRLVKAHMKLSYLATFRSPLTSSN</sequence>
<dbReference type="InterPro" id="IPR041260">
    <property type="entry name" value="Sld7_C"/>
</dbReference>
<dbReference type="Proteomes" id="UP000298061">
    <property type="component" value="Unassembled WGS sequence"/>
</dbReference>
<feature type="region of interest" description="Disordered" evidence="1">
    <location>
        <begin position="172"/>
        <end position="242"/>
    </location>
</feature>
<gene>
    <name evidence="3" type="ORF">EWM64_g2910</name>
</gene>
<protein>
    <recommendedName>
        <fullName evidence="2">Sld7 C-terminal domain-containing protein</fullName>
    </recommendedName>
</protein>
<name>A0A4Z0A5A3_9AGAM</name>
<evidence type="ECO:0000259" key="2">
    <source>
        <dbReference type="Pfam" id="PF18596"/>
    </source>
</evidence>
<dbReference type="OrthoDB" id="5599874at2759"/>
<comment type="caution">
    <text evidence="3">The sequence shown here is derived from an EMBL/GenBank/DDBJ whole genome shotgun (WGS) entry which is preliminary data.</text>
</comment>
<evidence type="ECO:0000313" key="3">
    <source>
        <dbReference type="EMBL" id="TFY81099.1"/>
    </source>
</evidence>
<dbReference type="EMBL" id="SFCI01000250">
    <property type="protein sequence ID" value="TFY81099.1"/>
    <property type="molecule type" value="Genomic_DNA"/>
</dbReference>
<organism evidence="3 4">
    <name type="scientific">Hericium alpestre</name>
    <dbReference type="NCBI Taxonomy" id="135208"/>
    <lineage>
        <taxon>Eukaryota</taxon>
        <taxon>Fungi</taxon>
        <taxon>Dikarya</taxon>
        <taxon>Basidiomycota</taxon>
        <taxon>Agaricomycotina</taxon>
        <taxon>Agaricomycetes</taxon>
        <taxon>Russulales</taxon>
        <taxon>Hericiaceae</taxon>
        <taxon>Hericium</taxon>
    </lineage>
</organism>